<keyword evidence="7" id="KW-1185">Reference proteome</keyword>
<evidence type="ECO:0000313" key="7">
    <source>
        <dbReference type="Proteomes" id="UP000075883"/>
    </source>
</evidence>
<feature type="region of interest" description="Disordered" evidence="4">
    <location>
        <begin position="303"/>
        <end position="346"/>
    </location>
</feature>
<reference evidence="7" key="1">
    <citation type="submission" date="2013-09" db="EMBL/GenBank/DDBJ databases">
        <title>The Genome Sequence of Anopheles culicifacies species A.</title>
        <authorList>
            <consortium name="The Broad Institute Genomics Platform"/>
            <person name="Neafsey D.E."/>
            <person name="Besansky N."/>
            <person name="Howell P."/>
            <person name="Walton C."/>
            <person name="Young S.K."/>
            <person name="Zeng Q."/>
            <person name="Gargeya S."/>
            <person name="Fitzgerald M."/>
            <person name="Haas B."/>
            <person name="Abouelleil A."/>
            <person name="Allen A.W."/>
            <person name="Alvarado L."/>
            <person name="Arachchi H.M."/>
            <person name="Berlin A.M."/>
            <person name="Chapman S.B."/>
            <person name="Gainer-Dewar J."/>
            <person name="Goldberg J."/>
            <person name="Griggs A."/>
            <person name="Gujja S."/>
            <person name="Hansen M."/>
            <person name="Howarth C."/>
            <person name="Imamovic A."/>
            <person name="Ireland A."/>
            <person name="Larimer J."/>
            <person name="McCowan C."/>
            <person name="Murphy C."/>
            <person name="Pearson M."/>
            <person name="Poon T.W."/>
            <person name="Priest M."/>
            <person name="Roberts A."/>
            <person name="Saif S."/>
            <person name="Shea T."/>
            <person name="Sisk P."/>
            <person name="Sykes S."/>
            <person name="Wortman J."/>
            <person name="Nusbaum C."/>
            <person name="Birren B."/>
        </authorList>
    </citation>
    <scope>NUCLEOTIDE SEQUENCE [LARGE SCALE GENOMIC DNA]</scope>
    <source>
        <strain evidence="7">A-37</strain>
    </source>
</reference>
<dbReference type="AlphaFoldDB" id="A0A182MAP2"/>
<dbReference type="PROSITE" id="PS00018">
    <property type="entry name" value="EF_HAND_1"/>
    <property type="match status" value="2"/>
</dbReference>
<evidence type="ECO:0000256" key="1">
    <source>
        <dbReference type="ARBA" id="ARBA00022723"/>
    </source>
</evidence>
<dbReference type="PANTHER" id="PTHR23055:SF167">
    <property type="entry name" value="EF-HAND DOMAIN-CONTAINING PROTEIN"/>
    <property type="match status" value="1"/>
</dbReference>
<dbReference type="Proteomes" id="UP000075883">
    <property type="component" value="Unassembled WGS sequence"/>
</dbReference>
<keyword evidence="2" id="KW-0677">Repeat</keyword>
<dbReference type="EMBL" id="AXCM01014853">
    <property type="status" value="NOT_ANNOTATED_CDS"/>
    <property type="molecule type" value="Genomic_DNA"/>
</dbReference>
<dbReference type="InterPro" id="IPR018247">
    <property type="entry name" value="EF_Hand_1_Ca_BS"/>
</dbReference>
<reference evidence="6" key="2">
    <citation type="submission" date="2020-05" db="UniProtKB">
        <authorList>
            <consortium name="EnsemblMetazoa"/>
        </authorList>
    </citation>
    <scope>IDENTIFICATION</scope>
    <source>
        <strain evidence="6">A-37</strain>
    </source>
</reference>
<accession>A0A182MAP2</accession>
<protein>
    <recommendedName>
        <fullName evidence="5">EF-hand domain-containing protein</fullName>
    </recommendedName>
</protein>
<keyword evidence="1" id="KW-0479">Metal-binding</keyword>
<dbReference type="SUPFAM" id="SSF47473">
    <property type="entry name" value="EF-hand"/>
    <property type="match status" value="1"/>
</dbReference>
<dbReference type="PRINTS" id="PR00450">
    <property type="entry name" value="RECOVERIN"/>
</dbReference>
<feature type="region of interest" description="Disordered" evidence="4">
    <location>
        <begin position="190"/>
        <end position="290"/>
    </location>
</feature>
<dbReference type="GO" id="GO:0005509">
    <property type="term" value="F:calcium ion binding"/>
    <property type="evidence" value="ECO:0007669"/>
    <property type="project" value="InterPro"/>
</dbReference>
<proteinExistence type="predicted"/>
<feature type="domain" description="EF-hand" evidence="5">
    <location>
        <begin position="28"/>
        <end position="63"/>
    </location>
</feature>
<dbReference type="VEuPathDB" id="VectorBase:ACUA013619"/>
<feature type="compositionally biased region" description="Polar residues" evidence="4">
    <location>
        <begin position="190"/>
        <end position="200"/>
    </location>
</feature>
<sequence length="456" mass="49597">MANCGNAASKLQFVKNFVQGLSILSRGTLEEKLCWTFSLYDINHDGKITREEMTDIVTAIYELMGARDDGGTDEVNIKSKVDTIFQKMDTNRDGVITIEEFLDCCRKDQLISSSMGLHTLPDYVLERGSNEAGYEDDSDHEPKGNDGSNENSNESSLQTAILKSDTSNGPTTTTAGSIANRMEQAAITTTTAVSVGSAKTRTPPMSDATTSCLQQQQQQQENGNGSSKGHRTSRTSKQSILVNGRAKTNVTGRHHNHGHPSSHLHHHHHHHLHHPAHQPCSMAQQQAQQQSLLKHYHIPLPDTYHTQQQPLQPLHPSTLRLGQGSCYAPPPPPPPPPLPSGKLAPPQTLSLALPPCNGSYYLGQLSASSSTSSSHHHHHHHHQLQPSGRIATISSPMSPMGSCCGAVPQSTELNCCPIAVDPQSQQLRVAPQSDVPTPTLVKVKAWYTVTKQGLTY</sequence>
<feature type="compositionally biased region" description="Basic residues" evidence="4">
    <location>
        <begin position="374"/>
        <end position="383"/>
    </location>
</feature>
<feature type="region of interest" description="Disordered" evidence="4">
    <location>
        <begin position="130"/>
        <end position="175"/>
    </location>
</feature>
<feature type="compositionally biased region" description="Polar residues" evidence="4">
    <location>
        <begin position="157"/>
        <end position="175"/>
    </location>
</feature>
<dbReference type="InterPro" id="IPR002048">
    <property type="entry name" value="EF_hand_dom"/>
</dbReference>
<feature type="compositionally biased region" description="Polar residues" evidence="4">
    <location>
        <begin position="235"/>
        <end position="251"/>
    </location>
</feature>
<evidence type="ECO:0000313" key="6">
    <source>
        <dbReference type="EnsemblMetazoa" id="ACUA013619-PA"/>
    </source>
</evidence>
<feature type="compositionally biased region" description="Low complexity" evidence="4">
    <location>
        <begin position="145"/>
        <end position="156"/>
    </location>
</feature>
<feature type="compositionally biased region" description="Pro residues" evidence="4">
    <location>
        <begin position="328"/>
        <end position="339"/>
    </location>
</feature>
<keyword evidence="3" id="KW-0106">Calcium</keyword>
<evidence type="ECO:0000259" key="5">
    <source>
        <dbReference type="PROSITE" id="PS50222"/>
    </source>
</evidence>
<evidence type="ECO:0000256" key="4">
    <source>
        <dbReference type="SAM" id="MobiDB-lite"/>
    </source>
</evidence>
<evidence type="ECO:0000256" key="2">
    <source>
        <dbReference type="ARBA" id="ARBA00022737"/>
    </source>
</evidence>
<feature type="region of interest" description="Disordered" evidence="4">
    <location>
        <begin position="367"/>
        <end position="392"/>
    </location>
</feature>
<dbReference type="SMART" id="SM00054">
    <property type="entry name" value="EFh"/>
    <property type="match status" value="2"/>
</dbReference>
<evidence type="ECO:0000256" key="3">
    <source>
        <dbReference type="ARBA" id="ARBA00022837"/>
    </source>
</evidence>
<dbReference type="InterPro" id="IPR011992">
    <property type="entry name" value="EF-hand-dom_pair"/>
</dbReference>
<feature type="domain" description="EF-hand" evidence="5">
    <location>
        <begin position="76"/>
        <end position="111"/>
    </location>
</feature>
<dbReference type="Gene3D" id="1.10.238.10">
    <property type="entry name" value="EF-hand"/>
    <property type="match status" value="1"/>
</dbReference>
<dbReference type="EnsemblMetazoa" id="ACUA013619-RA">
    <property type="protein sequence ID" value="ACUA013619-PA"/>
    <property type="gene ID" value="ACUA013619"/>
</dbReference>
<feature type="compositionally biased region" description="Basic residues" evidence="4">
    <location>
        <begin position="252"/>
        <end position="276"/>
    </location>
</feature>
<dbReference type="InterPro" id="IPR028846">
    <property type="entry name" value="Recoverin"/>
</dbReference>
<dbReference type="CDD" id="cd00051">
    <property type="entry name" value="EFh"/>
    <property type="match status" value="1"/>
</dbReference>
<dbReference type="STRING" id="139723.A0A182MAP2"/>
<organism evidence="6 7">
    <name type="scientific">Anopheles culicifacies</name>
    <dbReference type="NCBI Taxonomy" id="139723"/>
    <lineage>
        <taxon>Eukaryota</taxon>
        <taxon>Metazoa</taxon>
        <taxon>Ecdysozoa</taxon>
        <taxon>Arthropoda</taxon>
        <taxon>Hexapoda</taxon>
        <taxon>Insecta</taxon>
        <taxon>Pterygota</taxon>
        <taxon>Neoptera</taxon>
        <taxon>Endopterygota</taxon>
        <taxon>Diptera</taxon>
        <taxon>Nematocera</taxon>
        <taxon>Culicoidea</taxon>
        <taxon>Culicidae</taxon>
        <taxon>Anophelinae</taxon>
        <taxon>Anopheles</taxon>
        <taxon>culicifacies species complex</taxon>
    </lineage>
</organism>
<dbReference type="PROSITE" id="PS50222">
    <property type="entry name" value="EF_HAND_2"/>
    <property type="match status" value="2"/>
</dbReference>
<name>A0A182MAP2_9DIPT</name>
<dbReference type="PANTHER" id="PTHR23055">
    <property type="entry name" value="CALCIUM BINDING PROTEINS"/>
    <property type="match status" value="1"/>
</dbReference>
<dbReference type="Pfam" id="PF13499">
    <property type="entry name" value="EF-hand_7"/>
    <property type="match status" value="1"/>
</dbReference>